<keyword evidence="5" id="KW-1185">Reference proteome</keyword>
<reference evidence="4 5" key="1">
    <citation type="journal article" name="Front. Microbiol.">
        <title>Sugar Metabolism of the First Thermophilic Planctomycete Thermogutta terrifontis: Comparative Genomic and Transcriptomic Approaches.</title>
        <authorList>
            <person name="Elcheninov A.G."/>
            <person name="Menzel P."/>
            <person name="Gudbergsdottir S.R."/>
            <person name="Slesarev A.I."/>
            <person name="Kadnikov V.V."/>
            <person name="Krogh A."/>
            <person name="Bonch-Osmolovskaya E.A."/>
            <person name="Peng X."/>
            <person name="Kublanov I.V."/>
        </authorList>
    </citation>
    <scope>NUCLEOTIDE SEQUENCE [LARGE SCALE GENOMIC DNA]</scope>
    <source>
        <strain evidence="4 5">R1</strain>
    </source>
</reference>
<accession>A0A286RLC6</accession>
<evidence type="ECO:0000313" key="4">
    <source>
        <dbReference type="EMBL" id="ASV76751.1"/>
    </source>
</evidence>
<protein>
    <submittedName>
        <fullName evidence="4">Uncharacterized protein</fullName>
    </submittedName>
</protein>
<keyword evidence="3" id="KW-1133">Transmembrane helix</keyword>
<feature type="coiled-coil region" evidence="1">
    <location>
        <begin position="112"/>
        <end position="203"/>
    </location>
</feature>
<feature type="region of interest" description="Disordered" evidence="2">
    <location>
        <begin position="451"/>
        <end position="473"/>
    </location>
</feature>
<dbReference type="RefSeq" id="WP_095416471.1">
    <property type="nucleotide sequence ID" value="NZ_CP018477.1"/>
</dbReference>
<evidence type="ECO:0000313" key="5">
    <source>
        <dbReference type="Proteomes" id="UP000215086"/>
    </source>
</evidence>
<keyword evidence="1" id="KW-0175">Coiled coil</keyword>
<dbReference type="OrthoDB" id="230112at2"/>
<keyword evidence="3" id="KW-0812">Transmembrane</keyword>
<feature type="coiled-coil region" evidence="1">
    <location>
        <begin position="30"/>
        <end position="60"/>
    </location>
</feature>
<evidence type="ECO:0000256" key="2">
    <source>
        <dbReference type="SAM" id="MobiDB-lite"/>
    </source>
</evidence>
<evidence type="ECO:0000256" key="3">
    <source>
        <dbReference type="SAM" id="Phobius"/>
    </source>
</evidence>
<dbReference type="AlphaFoldDB" id="A0A286RLC6"/>
<gene>
    <name evidence="4" type="ORF">THTE_4150</name>
</gene>
<proteinExistence type="predicted"/>
<keyword evidence="3" id="KW-0472">Membrane</keyword>
<feature type="transmembrane region" description="Helical" evidence="3">
    <location>
        <begin position="6"/>
        <end position="30"/>
    </location>
</feature>
<dbReference type="Proteomes" id="UP000215086">
    <property type="component" value="Chromosome"/>
</dbReference>
<dbReference type="KEGG" id="ttf:THTE_4150"/>
<evidence type="ECO:0000256" key="1">
    <source>
        <dbReference type="SAM" id="Coils"/>
    </source>
</evidence>
<dbReference type="EMBL" id="CP018477">
    <property type="protein sequence ID" value="ASV76751.1"/>
    <property type="molecule type" value="Genomic_DNA"/>
</dbReference>
<name>A0A286RLC6_9BACT</name>
<organism evidence="4 5">
    <name type="scientific">Thermogutta terrifontis</name>
    <dbReference type="NCBI Taxonomy" id="1331910"/>
    <lineage>
        <taxon>Bacteria</taxon>
        <taxon>Pseudomonadati</taxon>
        <taxon>Planctomycetota</taxon>
        <taxon>Planctomycetia</taxon>
        <taxon>Pirellulales</taxon>
        <taxon>Thermoguttaceae</taxon>
        <taxon>Thermogutta</taxon>
    </lineage>
</organism>
<sequence>MARENQGLQIALITFVILTLLLAVFTYLFFRQYDEQYRKAQAALEEAAKANDAARSAQTDLNTLKTILGFSTTDPMDKITQTAKQELETYGADLDPSQQNYRTVLDHLFKTLQAKSATLVATEQKLRDAEAKIAQLEASKAPLIAQEKNRADQAEATLTQERQKFTADLQASFQARDDLQKRVTEAQQQAQDALAQLDAAKKDFDRRIRTVSALLAVRTKELEATKNPRLETPDGRIQWVNQQLGTVWINLGEADGLSVGTTFAVFPGNTLNIADAERKGGIEVTAIRGPHLAEARIIDDKVSDPIMPGDVISTLIWSPGDRRRFAITNFVDIDDDGRSDQELLISIIRQSNGIVDAWLDDEGNLHGQLTADTDYIVVGNEPPEGTNVAVIQARSDMLKRADEMAVQRISVRELLRRIGYKRETHVVRFGPGANPADFRAKPKEDEVIRQSTGAVSEIFQPRQPPRAKAGTAF</sequence>